<dbReference type="InterPro" id="IPR053183">
    <property type="entry name" value="ASL1"/>
</dbReference>
<proteinExistence type="predicted"/>
<accession>A0A7V4XSB1</accession>
<dbReference type="Gene3D" id="3.20.20.80">
    <property type="entry name" value="Glycosidases"/>
    <property type="match status" value="1"/>
</dbReference>
<name>A0A7V4XSB1_9BACT</name>
<dbReference type="PANTHER" id="PTHR34154">
    <property type="entry name" value="ALKALI-SENSITIVE LINKAGE PROTEIN 1"/>
    <property type="match status" value="1"/>
</dbReference>
<gene>
    <name evidence="2" type="ORF">ENW50_06360</name>
</gene>
<dbReference type="SUPFAM" id="SSF51445">
    <property type="entry name" value="(Trans)glycosidases"/>
    <property type="match status" value="1"/>
</dbReference>
<dbReference type="InterPro" id="IPR024655">
    <property type="entry name" value="Asl1_glyco_hydro_catalytic"/>
</dbReference>
<dbReference type="Pfam" id="PF11790">
    <property type="entry name" value="Glyco_hydro_cc"/>
    <property type="match status" value="1"/>
</dbReference>
<comment type="caution">
    <text evidence="2">The sequence shown here is derived from an EMBL/GenBank/DDBJ whole genome shotgun (WGS) entry which is preliminary data.</text>
</comment>
<dbReference type="PANTHER" id="PTHR34154:SF3">
    <property type="entry name" value="ALKALI-SENSITIVE LINKAGE PROTEIN 1"/>
    <property type="match status" value="1"/>
</dbReference>
<reference evidence="2" key="1">
    <citation type="journal article" date="2020" name="mSystems">
        <title>Genome- and Community-Level Interaction Insights into Carbon Utilization and Element Cycling Functions of Hydrothermarchaeota in Hydrothermal Sediment.</title>
        <authorList>
            <person name="Zhou Z."/>
            <person name="Liu Y."/>
            <person name="Xu W."/>
            <person name="Pan J."/>
            <person name="Luo Z.H."/>
            <person name="Li M."/>
        </authorList>
    </citation>
    <scope>NUCLEOTIDE SEQUENCE [LARGE SCALE GENOMIC DNA]</scope>
    <source>
        <strain evidence="2">SpSt-855</strain>
    </source>
</reference>
<protein>
    <recommendedName>
        <fullName evidence="1">Asl1-like glycosyl hydrolase catalytic domain-containing protein</fullName>
    </recommendedName>
</protein>
<dbReference type="PROSITE" id="PS51257">
    <property type="entry name" value="PROKAR_LIPOPROTEIN"/>
    <property type="match status" value="1"/>
</dbReference>
<dbReference type="InterPro" id="IPR017853">
    <property type="entry name" value="GH"/>
</dbReference>
<feature type="domain" description="Asl1-like glycosyl hydrolase catalytic" evidence="1">
    <location>
        <begin position="64"/>
        <end position="283"/>
    </location>
</feature>
<dbReference type="GO" id="GO:0071966">
    <property type="term" value="P:fungal-type cell wall polysaccharide metabolic process"/>
    <property type="evidence" value="ECO:0007669"/>
    <property type="project" value="TreeGrafter"/>
</dbReference>
<evidence type="ECO:0000259" key="1">
    <source>
        <dbReference type="Pfam" id="PF11790"/>
    </source>
</evidence>
<evidence type="ECO:0000313" key="2">
    <source>
        <dbReference type="EMBL" id="HGY94293.1"/>
    </source>
</evidence>
<organism evidence="2">
    <name type="scientific">Acidobacterium capsulatum</name>
    <dbReference type="NCBI Taxonomy" id="33075"/>
    <lineage>
        <taxon>Bacteria</taxon>
        <taxon>Pseudomonadati</taxon>
        <taxon>Acidobacteriota</taxon>
        <taxon>Terriglobia</taxon>
        <taxon>Terriglobales</taxon>
        <taxon>Acidobacteriaceae</taxon>
        <taxon>Acidobacterium</taxon>
    </lineage>
</organism>
<dbReference type="AlphaFoldDB" id="A0A7V4XSB1"/>
<dbReference type="EMBL" id="DTKL01000037">
    <property type="protein sequence ID" value="HGY94293.1"/>
    <property type="molecule type" value="Genomic_DNA"/>
</dbReference>
<sequence length="286" mass="31961">MGVKYPSVLFKERFMATSRRSFLAGTSALIAAVACSRAFGTTMGQLNPKKGLGGAAPGRSGLLTRWYYNWGAAPSHKGMPLANPAMQFFPMIWGWYPQKTPMVLQRLREQHPSILLGYNEPDHKDQSNMTVETALETWPMFEGIASELVSPAAANARGPWMDKFMRGVEKKKLRVDSIAVHNYGPPSVEQFLNILHDVHGLYQRPIWVTEFAVADWQAKHGAANRFSVDQVAEFMQTACVEMDKIPWIKGYAWFPFAGKSSNALRTSVLFDADGNLNELGKVYARL</sequence>